<evidence type="ECO:0000313" key="2">
    <source>
        <dbReference type="Proteomes" id="UP000607653"/>
    </source>
</evidence>
<evidence type="ECO:0000313" key="1">
    <source>
        <dbReference type="EMBL" id="DAD17945.1"/>
    </source>
</evidence>
<organism evidence="1 2">
    <name type="scientific">Nelumbo nucifera</name>
    <name type="common">Sacred lotus</name>
    <dbReference type="NCBI Taxonomy" id="4432"/>
    <lineage>
        <taxon>Eukaryota</taxon>
        <taxon>Viridiplantae</taxon>
        <taxon>Streptophyta</taxon>
        <taxon>Embryophyta</taxon>
        <taxon>Tracheophyta</taxon>
        <taxon>Spermatophyta</taxon>
        <taxon>Magnoliopsida</taxon>
        <taxon>Proteales</taxon>
        <taxon>Nelumbonaceae</taxon>
        <taxon>Nelumbo</taxon>
    </lineage>
</organism>
<protein>
    <submittedName>
        <fullName evidence="1">Uncharacterized protein</fullName>
    </submittedName>
</protein>
<accession>A0A822XGI7</accession>
<comment type="caution">
    <text evidence="1">The sequence shown here is derived from an EMBL/GenBank/DDBJ whole genome shotgun (WGS) entry which is preliminary data.</text>
</comment>
<name>A0A822XGI7_NELNU</name>
<reference evidence="1 2" key="1">
    <citation type="journal article" date="2020" name="Mol. Biol. Evol.">
        <title>Distinct Expression and Methylation Patterns for Genes with Different Fates following a Single Whole-Genome Duplication in Flowering Plants.</title>
        <authorList>
            <person name="Shi T."/>
            <person name="Rahmani R.S."/>
            <person name="Gugger P.F."/>
            <person name="Wang M."/>
            <person name="Li H."/>
            <person name="Zhang Y."/>
            <person name="Li Z."/>
            <person name="Wang Q."/>
            <person name="Van de Peer Y."/>
            <person name="Marchal K."/>
            <person name="Chen J."/>
        </authorList>
    </citation>
    <scope>NUCLEOTIDE SEQUENCE [LARGE SCALE GENOMIC DNA]</scope>
    <source>
        <tissue evidence="1">Leaf</tissue>
    </source>
</reference>
<keyword evidence="2" id="KW-1185">Reference proteome</keyword>
<gene>
    <name evidence="1" type="ORF">HUJ06_019408</name>
</gene>
<dbReference type="Proteomes" id="UP000607653">
    <property type="component" value="Unassembled WGS sequence"/>
</dbReference>
<sequence>MHLVMYTSYFLIAYYYYFQETNYASKNLNISFILIFKVSWVRASTTFTPSHPRQQYEEKR</sequence>
<dbReference type="AlphaFoldDB" id="A0A822XGI7"/>
<dbReference type="EMBL" id="DUZY01000001">
    <property type="protein sequence ID" value="DAD17945.1"/>
    <property type="molecule type" value="Genomic_DNA"/>
</dbReference>
<proteinExistence type="predicted"/>